<gene>
    <name evidence="1" type="ORF">PCAL00307_LOCUS18092</name>
</gene>
<reference evidence="1" key="1">
    <citation type="submission" date="2021-01" db="EMBL/GenBank/DDBJ databases">
        <authorList>
            <person name="Corre E."/>
            <person name="Pelletier E."/>
            <person name="Niang G."/>
            <person name="Scheremetjew M."/>
            <person name="Finn R."/>
            <person name="Kale V."/>
            <person name="Holt S."/>
            <person name="Cochrane G."/>
            <person name="Meng A."/>
            <person name="Brown T."/>
            <person name="Cohen L."/>
        </authorList>
    </citation>
    <scope>NUCLEOTIDE SEQUENCE</scope>
    <source>
        <strain evidence="1">CCMP1756</strain>
    </source>
</reference>
<evidence type="ECO:0000313" key="1">
    <source>
        <dbReference type="EMBL" id="CAE0702647.1"/>
    </source>
</evidence>
<organism evidence="1">
    <name type="scientific">Pelagomonas calceolata</name>
    <dbReference type="NCBI Taxonomy" id="35677"/>
    <lineage>
        <taxon>Eukaryota</taxon>
        <taxon>Sar</taxon>
        <taxon>Stramenopiles</taxon>
        <taxon>Ochrophyta</taxon>
        <taxon>Pelagophyceae</taxon>
        <taxon>Pelagomonadales</taxon>
        <taxon>Pelagomonadaceae</taxon>
        <taxon>Pelagomonas</taxon>
    </lineage>
</organism>
<dbReference type="AlphaFoldDB" id="A0A7S4A3T1"/>
<proteinExistence type="predicted"/>
<accession>A0A7S4A3T1</accession>
<dbReference type="EMBL" id="HBIW01020986">
    <property type="protein sequence ID" value="CAE0702647.1"/>
    <property type="molecule type" value="Transcribed_RNA"/>
</dbReference>
<sequence length="206" mass="22047">MKVCSSLLTGTAALTKLKDFAPIVVEGGTGRRDQRDPAEVARRVAAALRPRITERQAILVTQGDPLEPTGISAITRAVAEELAIPRALVTLPAAIDPEHAPNAPRDGVILEVGYDALAATLDLAALESAVDDALAAKNRARERPLAPYYKDYALLQEVTKGAIRTMCGSLTLAHTDSEIPVDSVTSFYEVGLELELYAKEDLVPYV</sequence>
<protein>
    <submittedName>
        <fullName evidence="1">Uncharacterized protein</fullName>
    </submittedName>
</protein>
<name>A0A7S4A3T1_9STRA</name>